<evidence type="ECO:0000313" key="2">
    <source>
        <dbReference type="Proteomes" id="UP000184476"/>
    </source>
</evidence>
<keyword evidence="2" id="KW-1185">Reference proteome</keyword>
<dbReference type="EMBL" id="FQVL01000012">
    <property type="protein sequence ID" value="SHF25348.1"/>
    <property type="molecule type" value="Genomic_DNA"/>
</dbReference>
<sequence length="73" mass="8405">MIGPRLRLFKSIDADETLSEKFSVFSTPQFLLSGIVISRYLVNPSKILIEYHVTHVSKMFILFATKILYSIHC</sequence>
<evidence type="ECO:0000313" key="1">
    <source>
        <dbReference type="EMBL" id="SHF25348.1"/>
    </source>
</evidence>
<name>A0A1M5A502_9BACL</name>
<accession>A0A1M5A502</accession>
<organism evidence="1 2">
    <name type="scientific">Seinonella peptonophila</name>
    <dbReference type="NCBI Taxonomy" id="112248"/>
    <lineage>
        <taxon>Bacteria</taxon>
        <taxon>Bacillati</taxon>
        <taxon>Bacillota</taxon>
        <taxon>Bacilli</taxon>
        <taxon>Bacillales</taxon>
        <taxon>Thermoactinomycetaceae</taxon>
        <taxon>Seinonella</taxon>
    </lineage>
</organism>
<proteinExistence type="predicted"/>
<reference evidence="1 2" key="1">
    <citation type="submission" date="2016-11" db="EMBL/GenBank/DDBJ databases">
        <authorList>
            <person name="Jaros S."/>
            <person name="Januszkiewicz K."/>
            <person name="Wedrychowicz H."/>
        </authorList>
    </citation>
    <scope>NUCLEOTIDE SEQUENCE [LARGE SCALE GENOMIC DNA]</scope>
    <source>
        <strain evidence="1 2">DSM 44666</strain>
    </source>
</reference>
<dbReference type="AlphaFoldDB" id="A0A1M5A502"/>
<dbReference type="Proteomes" id="UP000184476">
    <property type="component" value="Unassembled WGS sequence"/>
</dbReference>
<gene>
    <name evidence="1" type="ORF">SAMN05444392_11217</name>
</gene>
<protein>
    <submittedName>
        <fullName evidence="1">Uncharacterized protein</fullName>
    </submittedName>
</protein>